<evidence type="ECO:0000313" key="2">
    <source>
        <dbReference type="EMBL" id="KAF4700935.1"/>
    </source>
</evidence>
<evidence type="ECO:0008006" key="4">
    <source>
        <dbReference type="Google" id="ProtNLM"/>
    </source>
</evidence>
<dbReference type="Proteomes" id="UP000553632">
    <property type="component" value="Unassembled WGS sequence"/>
</dbReference>
<evidence type="ECO:0000256" key="1">
    <source>
        <dbReference type="SAM" id="MobiDB-lite"/>
    </source>
</evidence>
<reference evidence="2 3" key="1">
    <citation type="submission" date="2020-04" db="EMBL/GenBank/DDBJ databases">
        <title>Perkinsus olseni comparative genomics.</title>
        <authorList>
            <person name="Bogema D.R."/>
        </authorList>
    </citation>
    <scope>NUCLEOTIDE SEQUENCE [LARGE SCALE GENOMIC DNA]</scope>
    <source>
        <strain evidence="2 3">ATCC PRA-207</strain>
    </source>
</reference>
<keyword evidence="3" id="KW-1185">Reference proteome</keyword>
<proteinExistence type="predicted"/>
<dbReference type="AlphaFoldDB" id="A0A7J6PXV9"/>
<dbReference type="SUPFAM" id="SSF56112">
    <property type="entry name" value="Protein kinase-like (PK-like)"/>
    <property type="match status" value="1"/>
</dbReference>
<sequence>ALFHDPVGGEEEGDEGGQGYSLDRHLGRPKHCIREDTLVEMFFSKLFTRFFGCPNFDRLIDVMHDSARVYFLFEFFEGGDLLDYMTARALQMQNRRRASVAESAPVDDLSGP</sequence>
<accession>A0A7J6PXV9</accession>
<evidence type="ECO:0000313" key="3">
    <source>
        <dbReference type="Proteomes" id="UP000553632"/>
    </source>
</evidence>
<comment type="caution">
    <text evidence="2">The sequence shown here is derived from an EMBL/GenBank/DDBJ whole genome shotgun (WGS) entry which is preliminary data.</text>
</comment>
<feature type="non-terminal residue" evidence="2">
    <location>
        <position position="1"/>
    </location>
</feature>
<organism evidence="2 3">
    <name type="scientific">Perkinsus olseni</name>
    <name type="common">Perkinsus atlanticus</name>
    <dbReference type="NCBI Taxonomy" id="32597"/>
    <lineage>
        <taxon>Eukaryota</taxon>
        <taxon>Sar</taxon>
        <taxon>Alveolata</taxon>
        <taxon>Perkinsozoa</taxon>
        <taxon>Perkinsea</taxon>
        <taxon>Perkinsida</taxon>
        <taxon>Perkinsidae</taxon>
        <taxon>Perkinsus</taxon>
    </lineage>
</organism>
<gene>
    <name evidence="2" type="ORF">FOZ63_019859</name>
</gene>
<dbReference type="InterPro" id="IPR011009">
    <property type="entry name" value="Kinase-like_dom_sf"/>
</dbReference>
<protein>
    <recommendedName>
        <fullName evidence="4">Protein kinase domain-containing protein</fullName>
    </recommendedName>
</protein>
<feature type="non-terminal residue" evidence="2">
    <location>
        <position position="112"/>
    </location>
</feature>
<name>A0A7J6PXV9_PEROL</name>
<dbReference type="EMBL" id="JABANO010036964">
    <property type="protein sequence ID" value="KAF4700935.1"/>
    <property type="molecule type" value="Genomic_DNA"/>
</dbReference>
<feature type="region of interest" description="Disordered" evidence="1">
    <location>
        <begin position="1"/>
        <end position="24"/>
    </location>
</feature>